<comment type="caution">
    <text evidence="5">The sequence shown here is derived from an EMBL/GenBank/DDBJ whole genome shotgun (WGS) entry which is preliminary data.</text>
</comment>
<dbReference type="EMBL" id="SUPK01000002">
    <property type="protein sequence ID" value="TJY43392.1"/>
    <property type="molecule type" value="Genomic_DNA"/>
</dbReference>
<dbReference type="PANTHER" id="PTHR30061">
    <property type="entry name" value="MALTOSE-BINDING PERIPLASMIC PROTEIN"/>
    <property type="match status" value="1"/>
</dbReference>
<dbReference type="GO" id="GO:0042956">
    <property type="term" value="P:maltodextrin transmembrane transport"/>
    <property type="evidence" value="ECO:0007669"/>
    <property type="project" value="TreeGrafter"/>
</dbReference>
<reference evidence="5 6" key="1">
    <citation type="submission" date="2019-04" db="EMBL/GenBank/DDBJ databases">
        <title>Cohnella sp. nov., isolated from soil.</title>
        <authorList>
            <person name="Kim W."/>
        </authorList>
    </citation>
    <scope>NUCLEOTIDE SEQUENCE [LARGE SCALE GENOMIC DNA]</scope>
    <source>
        <strain evidence="5 6">CAU 1483</strain>
    </source>
</reference>
<dbReference type="Pfam" id="PF01547">
    <property type="entry name" value="SBP_bac_1"/>
    <property type="match status" value="1"/>
</dbReference>
<keyword evidence="4" id="KW-1133">Transmembrane helix</keyword>
<keyword evidence="4" id="KW-0812">Transmembrane</keyword>
<dbReference type="GO" id="GO:0055052">
    <property type="term" value="C:ATP-binding cassette (ABC) transporter complex, substrate-binding subunit-containing"/>
    <property type="evidence" value="ECO:0007669"/>
    <property type="project" value="TreeGrafter"/>
</dbReference>
<proteinExistence type="inferred from homology"/>
<dbReference type="Gene3D" id="3.40.190.10">
    <property type="entry name" value="Periplasmic binding protein-like II"/>
    <property type="match status" value="1"/>
</dbReference>
<dbReference type="GO" id="GO:0015768">
    <property type="term" value="P:maltose transport"/>
    <property type="evidence" value="ECO:0007669"/>
    <property type="project" value="TreeGrafter"/>
</dbReference>
<dbReference type="SUPFAM" id="SSF53850">
    <property type="entry name" value="Periplasmic binding protein-like II"/>
    <property type="match status" value="1"/>
</dbReference>
<keyword evidence="6" id="KW-1185">Reference proteome</keyword>
<evidence type="ECO:0000256" key="4">
    <source>
        <dbReference type="SAM" id="Phobius"/>
    </source>
</evidence>
<gene>
    <name evidence="5" type="ORF">E5161_05750</name>
</gene>
<name>A0A4U0FIW0_9BACL</name>
<keyword evidence="4" id="KW-0472">Membrane</keyword>
<evidence type="ECO:0000313" key="5">
    <source>
        <dbReference type="EMBL" id="TJY43392.1"/>
    </source>
</evidence>
<sequence length="494" mass="55148">MHVQSVFPFHHRRLFSAVRYLRVVRDTPDKALPKKRDIGCPSCYHGGEKGSEEGWVNPVARRKSALWFLLLLLTVLLLSPWFSAPSPTSPEVRESRGGPAAAAVPVAEKEPVRIRVAAALNEQEFRFLQKQNDESAYRHPDIVVEFIRIDPEAAYLQFREAFRLGEAADVMLVENEWIKKFAASGYLLPVDGAFMGESLAEQFDALSASVKWNDYLWGVPRDFDPYVVVWNLSVLNTLLGDTAVTPQGTAQWRLLAEKSRESGKATAWLAIQESDAFAWLAWLQTVTGQRSDTIWTDGPDIWNGSPRADAMALLDQERQGVHYAAGDAQAAALVAAGKAAAAVLPYSEALKLTQKNTDKGAGAIVMDRGAWRQPFHWPRGRSFVVSSRTQAEDAARKWIEIMTESGMQQDNVRMFGKLPVYRSMYGPDSIRVSLFSGSSAGTFPNLPPADDEPSLPDRLSSLLRLWSEWAGGRMTLDDWIRRWPETSAELQLND</sequence>
<dbReference type="Proteomes" id="UP000309673">
    <property type="component" value="Unassembled WGS sequence"/>
</dbReference>
<evidence type="ECO:0000313" key="6">
    <source>
        <dbReference type="Proteomes" id="UP000309673"/>
    </source>
</evidence>
<feature type="transmembrane region" description="Helical" evidence="4">
    <location>
        <begin position="65"/>
        <end position="83"/>
    </location>
</feature>
<evidence type="ECO:0000256" key="1">
    <source>
        <dbReference type="ARBA" id="ARBA00008520"/>
    </source>
</evidence>
<dbReference type="AlphaFoldDB" id="A0A4U0FIW0"/>
<organism evidence="5 6">
    <name type="scientific">Cohnella pontilimi</name>
    <dbReference type="NCBI Taxonomy" id="2564100"/>
    <lineage>
        <taxon>Bacteria</taxon>
        <taxon>Bacillati</taxon>
        <taxon>Bacillota</taxon>
        <taxon>Bacilli</taxon>
        <taxon>Bacillales</taxon>
        <taxon>Paenibacillaceae</taxon>
        <taxon>Cohnella</taxon>
    </lineage>
</organism>
<dbReference type="InterPro" id="IPR006059">
    <property type="entry name" value="SBP"/>
</dbReference>
<evidence type="ECO:0000256" key="2">
    <source>
        <dbReference type="ARBA" id="ARBA00022448"/>
    </source>
</evidence>
<dbReference type="OrthoDB" id="2585476at2"/>
<comment type="similarity">
    <text evidence="1">Belongs to the bacterial solute-binding protein 1 family.</text>
</comment>
<protein>
    <submittedName>
        <fullName evidence="5">Extracellular solute-binding protein</fullName>
    </submittedName>
</protein>
<accession>A0A4U0FIW0</accession>
<keyword evidence="2" id="KW-0813">Transport</keyword>
<dbReference type="GO" id="GO:1901982">
    <property type="term" value="F:maltose binding"/>
    <property type="evidence" value="ECO:0007669"/>
    <property type="project" value="TreeGrafter"/>
</dbReference>
<dbReference type="PANTHER" id="PTHR30061:SF50">
    <property type="entry name" value="MALTOSE_MALTODEXTRIN-BINDING PERIPLASMIC PROTEIN"/>
    <property type="match status" value="1"/>
</dbReference>
<evidence type="ECO:0000256" key="3">
    <source>
        <dbReference type="ARBA" id="ARBA00022729"/>
    </source>
</evidence>
<keyword evidence="3" id="KW-0732">Signal</keyword>